<keyword evidence="7" id="KW-0067">ATP-binding</keyword>
<evidence type="ECO:0000256" key="6">
    <source>
        <dbReference type="ARBA" id="ARBA00022777"/>
    </source>
</evidence>
<keyword evidence="3" id="KW-0597">Phosphoprotein</keyword>
<evidence type="ECO:0000256" key="1">
    <source>
        <dbReference type="ARBA" id="ARBA00000085"/>
    </source>
</evidence>
<keyword evidence="6" id="KW-0418">Kinase</keyword>
<evidence type="ECO:0000256" key="5">
    <source>
        <dbReference type="ARBA" id="ARBA00022741"/>
    </source>
</evidence>
<feature type="domain" description="GAF" evidence="9">
    <location>
        <begin position="210"/>
        <end position="358"/>
    </location>
</feature>
<dbReference type="Gene3D" id="1.20.120.520">
    <property type="entry name" value="nmb1532 protein domain like"/>
    <property type="match status" value="1"/>
</dbReference>
<gene>
    <name evidence="10" type="ORF">GCM10023191_089200</name>
</gene>
<dbReference type="InterPro" id="IPR012312">
    <property type="entry name" value="Hemerythrin-like"/>
</dbReference>
<evidence type="ECO:0000256" key="8">
    <source>
        <dbReference type="ARBA" id="ARBA00023012"/>
    </source>
</evidence>
<dbReference type="InterPro" id="IPR029016">
    <property type="entry name" value="GAF-like_dom_sf"/>
</dbReference>
<comment type="caution">
    <text evidence="10">The sequence shown here is derived from an EMBL/GenBank/DDBJ whole genome shotgun (WGS) entry which is preliminary data.</text>
</comment>
<keyword evidence="8" id="KW-0902">Two-component regulatory system</keyword>
<dbReference type="InterPro" id="IPR036890">
    <property type="entry name" value="HATPase_C_sf"/>
</dbReference>
<proteinExistence type="predicted"/>
<dbReference type="Pfam" id="PF01590">
    <property type="entry name" value="GAF"/>
    <property type="match status" value="1"/>
</dbReference>
<dbReference type="InterPro" id="IPR011712">
    <property type="entry name" value="Sig_transdc_His_kin_sub3_dim/P"/>
</dbReference>
<evidence type="ECO:0000256" key="4">
    <source>
        <dbReference type="ARBA" id="ARBA00022679"/>
    </source>
</evidence>
<dbReference type="Pfam" id="PF07730">
    <property type="entry name" value="HisKA_3"/>
    <property type="match status" value="1"/>
</dbReference>
<keyword evidence="11" id="KW-1185">Reference proteome</keyword>
<dbReference type="Proteomes" id="UP001500503">
    <property type="component" value="Unassembled WGS sequence"/>
</dbReference>
<evidence type="ECO:0000259" key="9">
    <source>
        <dbReference type="SMART" id="SM00065"/>
    </source>
</evidence>
<protein>
    <recommendedName>
        <fullName evidence="2">histidine kinase</fullName>
        <ecNumber evidence="2">2.7.13.3</ecNumber>
    </recommendedName>
</protein>
<dbReference type="Pfam" id="PF01814">
    <property type="entry name" value="Hemerythrin"/>
    <property type="match status" value="1"/>
</dbReference>
<name>A0ABP8R3E4_9ACTN</name>
<keyword evidence="4" id="KW-0808">Transferase</keyword>
<sequence length="568" mass="61287">MGLLMRLPAAREAGRRRVVDQVTGELIRHAVAEDMYLYPAIHASVPDWAIDMAKETGAHTRIERLLATLAATDTADVAFDALVTDLLWEVDGEIMHEEMDVFPLLTMCVDPQMLIDLGEQVQAFKTTAVVEKTPDTGLSIRYGERVLQRWGLSGHGDGEATAGTPREDGTVQTPVASVVSANAVRAEFDRALREQAAFRRIAVLVARGGPLPQVFAAVVGQIGRLLDTDCVIINRFESDHTTTVVGHWTRPGRPNFVPPAVPSRRIADGSVAAAVARSGRPGRINGHVDTESEVGVRLRDGPVTSLVACPIMVKGRVWGTTVSLGCGPQPANTEARMLQFMVLTSAAITNAETDAELRASRARVLNAADAARSRIERDLHNRLQQRLICLSLELRSAQDALTPEQDALKGQLARTAQALTNVLQDLWSISRGLHPAILSRGGLKAALKSLVRRCPIPVELHVHVGRPLAEPLKVAVYYITCEALSAALAHTDVSAIRLDLLVGKHTVRVLIHDDGAMATSATDADVDCETGPINLGDRVEALGGKIWTTRESEGNRLLITIPLYPGTA</sequence>
<comment type="catalytic activity">
    <reaction evidence="1">
        <text>ATP + protein L-histidine = ADP + protein N-phospho-L-histidine.</text>
        <dbReference type="EC" id="2.7.13.3"/>
    </reaction>
</comment>
<organism evidence="10 11">
    <name type="scientific">Actinoallomurus oryzae</name>
    <dbReference type="NCBI Taxonomy" id="502180"/>
    <lineage>
        <taxon>Bacteria</taxon>
        <taxon>Bacillati</taxon>
        <taxon>Actinomycetota</taxon>
        <taxon>Actinomycetes</taxon>
        <taxon>Streptosporangiales</taxon>
        <taxon>Thermomonosporaceae</taxon>
        <taxon>Actinoallomurus</taxon>
    </lineage>
</organism>
<evidence type="ECO:0000256" key="3">
    <source>
        <dbReference type="ARBA" id="ARBA00022553"/>
    </source>
</evidence>
<dbReference type="SUPFAM" id="SSF55781">
    <property type="entry name" value="GAF domain-like"/>
    <property type="match status" value="1"/>
</dbReference>
<evidence type="ECO:0000256" key="7">
    <source>
        <dbReference type="ARBA" id="ARBA00022840"/>
    </source>
</evidence>
<dbReference type="InterPro" id="IPR050482">
    <property type="entry name" value="Sensor_HK_TwoCompSys"/>
</dbReference>
<accession>A0ABP8R3E4</accession>
<dbReference type="EC" id="2.7.13.3" evidence="2"/>
<keyword evidence="5" id="KW-0547">Nucleotide-binding</keyword>
<reference evidence="11" key="1">
    <citation type="journal article" date="2019" name="Int. J. Syst. Evol. Microbiol.">
        <title>The Global Catalogue of Microorganisms (GCM) 10K type strain sequencing project: providing services to taxonomists for standard genome sequencing and annotation.</title>
        <authorList>
            <consortium name="The Broad Institute Genomics Platform"/>
            <consortium name="The Broad Institute Genome Sequencing Center for Infectious Disease"/>
            <person name="Wu L."/>
            <person name="Ma J."/>
        </authorList>
    </citation>
    <scope>NUCLEOTIDE SEQUENCE [LARGE SCALE GENOMIC DNA]</scope>
    <source>
        <strain evidence="11">JCM 17933</strain>
    </source>
</reference>
<dbReference type="Gene3D" id="3.30.565.10">
    <property type="entry name" value="Histidine kinase-like ATPase, C-terminal domain"/>
    <property type="match status" value="1"/>
</dbReference>
<evidence type="ECO:0000256" key="2">
    <source>
        <dbReference type="ARBA" id="ARBA00012438"/>
    </source>
</evidence>
<dbReference type="Gene3D" id="3.30.450.40">
    <property type="match status" value="1"/>
</dbReference>
<evidence type="ECO:0000313" key="11">
    <source>
        <dbReference type="Proteomes" id="UP001500503"/>
    </source>
</evidence>
<dbReference type="InterPro" id="IPR003018">
    <property type="entry name" value="GAF"/>
</dbReference>
<dbReference type="Gene3D" id="1.20.5.1930">
    <property type="match status" value="1"/>
</dbReference>
<dbReference type="PANTHER" id="PTHR24421">
    <property type="entry name" value="NITRATE/NITRITE SENSOR PROTEIN NARX-RELATED"/>
    <property type="match status" value="1"/>
</dbReference>
<dbReference type="SMART" id="SM00065">
    <property type="entry name" value="GAF"/>
    <property type="match status" value="1"/>
</dbReference>
<evidence type="ECO:0000313" key="10">
    <source>
        <dbReference type="EMBL" id="GAA4517165.1"/>
    </source>
</evidence>
<dbReference type="EMBL" id="BAABHF010000057">
    <property type="protein sequence ID" value="GAA4517165.1"/>
    <property type="molecule type" value="Genomic_DNA"/>
</dbReference>
<dbReference type="PANTHER" id="PTHR24421:SF10">
    <property type="entry name" value="NITRATE_NITRITE SENSOR PROTEIN NARQ"/>
    <property type="match status" value="1"/>
</dbReference>